<dbReference type="GO" id="GO:0005840">
    <property type="term" value="C:ribosome"/>
    <property type="evidence" value="ECO:0007669"/>
    <property type="project" value="UniProtKB-KW"/>
</dbReference>
<dbReference type="Gene3D" id="2.40.50.140">
    <property type="entry name" value="Nucleic acid-binding proteins"/>
    <property type="match status" value="2"/>
</dbReference>
<dbReference type="SUPFAM" id="SSF50249">
    <property type="entry name" value="Nucleic acid-binding proteins"/>
    <property type="match status" value="2"/>
</dbReference>
<feature type="domain" description="S1 motif" evidence="2">
    <location>
        <begin position="170"/>
        <end position="239"/>
    </location>
</feature>
<dbReference type="InterPro" id="IPR003029">
    <property type="entry name" value="S1_domain"/>
</dbReference>
<proteinExistence type="predicted"/>
<dbReference type="InterPro" id="IPR050437">
    <property type="entry name" value="Ribos_protein_bS1-like"/>
</dbReference>
<name>D8LK22_ECTSI</name>
<sequence>MDAEWEGILSDDDEQEDVDDEDDEDDDATAMLSDEELLATDASEGGLLGDEAEGEEDEQEEEGVERGRGRKPRVWYDSYKARMKAEKAKEAAWQEKRKTFSKAHNDYLDEAQRNREIAAARREKYTKKFYRDKKIYDIVKERGRKAVREATWATRWPRQVTRKLEDLQEGEWIKGKVRNVESYGAWVDVNAERDGLLHVKDMGETFTPSAGEVVATKDIIQARVKFVDPVTGKLGLSLVEDGPREGDLPLPPPRPPISVADVSRGAELWGYVERVTNMGAYVNVGAEVPGFLLLKEIPGRPRGLGAPQVLRRNKRLRVYAREVDREGLRIKLTCKRPRSLPRCGPAAAALASDADAEEFDYDDTARVRYSEDDGWDRDDEYEDDEDDEDDEMEVEDGMDEFGDDDGEFDDDEGEEWFYPERGQVIPAPEVDLAPRQ</sequence>
<accession>D8LK22</accession>
<evidence type="ECO:0000256" key="1">
    <source>
        <dbReference type="SAM" id="MobiDB-lite"/>
    </source>
</evidence>
<feature type="region of interest" description="Disordered" evidence="1">
    <location>
        <begin position="370"/>
        <end position="436"/>
    </location>
</feature>
<dbReference type="PROSITE" id="PS50126">
    <property type="entry name" value="S1"/>
    <property type="match status" value="2"/>
</dbReference>
<feature type="compositionally biased region" description="Acidic residues" evidence="1">
    <location>
        <begin position="50"/>
        <end position="63"/>
    </location>
</feature>
<dbReference type="OrthoDB" id="995477at2759"/>
<dbReference type="EMBL" id="FN649741">
    <property type="protein sequence ID" value="CBN74491.1"/>
    <property type="molecule type" value="Genomic_DNA"/>
</dbReference>
<organism evidence="3 4">
    <name type="scientific">Ectocarpus siliculosus</name>
    <name type="common">Brown alga</name>
    <name type="synonym">Conferva siliculosa</name>
    <dbReference type="NCBI Taxonomy" id="2880"/>
    <lineage>
        <taxon>Eukaryota</taxon>
        <taxon>Sar</taxon>
        <taxon>Stramenopiles</taxon>
        <taxon>Ochrophyta</taxon>
        <taxon>PX clade</taxon>
        <taxon>Phaeophyceae</taxon>
        <taxon>Ectocarpales</taxon>
        <taxon>Ectocarpaceae</taxon>
        <taxon>Ectocarpus</taxon>
    </lineage>
</organism>
<dbReference type="GO" id="GO:0006412">
    <property type="term" value="P:translation"/>
    <property type="evidence" value="ECO:0007669"/>
    <property type="project" value="TreeGrafter"/>
</dbReference>
<feature type="compositionally biased region" description="Acidic residues" evidence="1">
    <location>
        <begin position="372"/>
        <end position="417"/>
    </location>
</feature>
<dbReference type="PANTHER" id="PTHR10724">
    <property type="entry name" value="30S RIBOSOMAL PROTEIN S1"/>
    <property type="match status" value="1"/>
</dbReference>
<feature type="domain" description="S1 motif" evidence="2">
    <location>
        <begin position="265"/>
        <end position="335"/>
    </location>
</feature>
<dbReference type="STRING" id="2880.D8LK22"/>
<protein>
    <submittedName>
        <fullName evidence="3">30S ribosomal protein S1</fullName>
    </submittedName>
</protein>
<dbReference type="GO" id="GO:0003735">
    <property type="term" value="F:structural constituent of ribosome"/>
    <property type="evidence" value="ECO:0007669"/>
    <property type="project" value="TreeGrafter"/>
</dbReference>
<dbReference type="InParanoid" id="D8LK22"/>
<evidence type="ECO:0000313" key="4">
    <source>
        <dbReference type="Proteomes" id="UP000002630"/>
    </source>
</evidence>
<keyword evidence="4" id="KW-1185">Reference proteome</keyword>
<evidence type="ECO:0000313" key="3">
    <source>
        <dbReference type="EMBL" id="CBN74491.1"/>
    </source>
</evidence>
<feature type="compositionally biased region" description="Acidic residues" evidence="1">
    <location>
        <begin position="1"/>
        <end position="38"/>
    </location>
</feature>
<keyword evidence="3" id="KW-0687">Ribonucleoprotein</keyword>
<dbReference type="Proteomes" id="UP000002630">
    <property type="component" value="Linkage Group LG16"/>
</dbReference>
<gene>
    <name evidence="3" type="ORF">Esi_0028_0099</name>
</gene>
<dbReference type="CDD" id="cd00164">
    <property type="entry name" value="S1_like"/>
    <property type="match status" value="1"/>
</dbReference>
<dbReference type="InterPro" id="IPR012340">
    <property type="entry name" value="NA-bd_OB-fold"/>
</dbReference>
<dbReference type="EMBL" id="FN648464">
    <property type="protein sequence ID" value="CBN74491.1"/>
    <property type="molecule type" value="Genomic_DNA"/>
</dbReference>
<feature type="region of interest" description="Disordered" evidence="1">
    <location>
        <begin position="1"/>
        <end position="70"/>
    </location>
</feature>
<dbReference type="Pfam" id="PF00575">
    <property type="entry name" value="S1"/>
    <property type="match status" value="2"/>
</dbReference>
<evidence type="ECO:0000259" key="2">
    <source>
        <dbReference type="PROSITE" id="PS50126"/>
    </source>
</evidence>
<dbReference type="SMART" id="SM00316">
    <property type="entry name" value="S1"/>
    <property type="match status" value="2"/>
</dbReference>
<keyword evidence="3" id="KW-0689">Ribosomal protein</keyword>
<dbReference type="PANTHER" id="PTHR10724:SF10">
    <property type="entry name" value="S1 RNA-BINDING DOMAIN-CONTAINING PROTEIN 1"/>
    <property type="match status" value="1"/>
</dbReference>
<dbReference type="GO" id="GO:0003729">
    <property type="term" value="F:mRNA binding"/>
    <property type="evidence" value="ECO:0007669"/>
    <property type="project" value="TreeGrafter"/>
</dbReference>
<dbReference type="AlphaFoldDB" id="D8LK22"/>
<reference evidence="3 4" key="1">
    <citation type="journal article" date="2010" name="Nature">
        <title>The Ectocarpus genome and the independent evolution of multicellularity in brown algae.</title>
        <authorList>
            <person name="Cock J.M."/>
            <person name="Sterck L."/>
            <person name="Rouze P."/>
            <person name="Scornet D."/>
            <person name="Allen A.E."/>
            <person name="Amoutzias G."/>
            <person name="Anthouard V."/>
            <person name="Artiguenave F."/>
            <person name="Aury J.M."/>
            <person name="Badger J.H."/>
            <person name="Beszteri B."/>
            <person name="Billiau K."/>
            <person name="Bonnet E."/>
            <person name="Bothwell J.H."/>
            <person name="Bowler C."/>
            <person name="Boyen C."/>
            <person name="Brownlee C."/>
            <person name="Carrano C.J."/>
            <person name="Charrier B."/>
            <person name="Cho G.Y."/>
            <person name="Coelho S.M."/>
            <person name="Collen J."/>
            <person name="Corre E."/>
            <person name="Da Silva C."/>
            <person name="Delage L."/>
            <person name="Delaroque N."/>
            <person name="Dittami S.M."/>
            <person name="Doulbeau S."/>
            <person name="Elias M."/>
            <person name="Farnham G."/>
            <person name="Gachon C.M."/>
            <person name="Gschloessl B."/>
            <person name="Heesch S."/>
            <person name="Jabbari K."/>
            <person name="Jubin C."/>
            <person name="Kawai H."/>
            <person name="Kimura K."/>
            <person name="Kloareg B."/>
            <person name="Kupper F.C."/>
            <person name="Lang D."/>
            <person name="Le Bail A."/>
            <person name="Leblanc C."/>
            <person name="Lerouge P."/>
            <person name="Lohr M."/>
            <person name="Lopez P.J."/>
            <person name="Martens C."/>
            <person name="Maumus F."/>
            <person name="Michel G."/>
            <person name="Miranda-Saavedra D."/>
            <person name="Morales J."/>
            <person name="Moreau H."/>
            <person name="Motomura T."/>
            <person name="Nagasato C."/>
            <person name="Napoli C.A."/>
            <person name="Nelson D.R."/>
            <person name="Nyvall-Collen P."/>
            <person name="Peters A.F."/>
            <person name="Pommier C."/>
            <person name="Potin P."/>
            <person name="Poulain J."/>
            <person name="Quesneville H."/>
            <person name="Read B."/>
            <person name="Rensing S.A."/>
            <person name="Ritter A."/>
            <person name="Rousvoal S."/>
            <person name="Samanta M."/>
            <person name="Samson G."/>
            <person name="Schroeder D.C."/>
            <person name="Segurens B."/>
            <person name="Strittmatter M."/>
            <person name="Tonon T."/>
            <person name="Tregear J.W."/>
            <person name="Valentin K."/>
            <person name="von Dassow P."/>
            <person name="Yamagishi T."/>
            <person name="Van de Peer Y."/>
            <person name="Wincker P."/>
        </authorList>
    </citation>
    <scope>NUCLEOTIDE SEQUENCE [LARGE SCALE GENOMIC DNA]</scope>
    <source>
        <strain evidence="4">Ec32 / CCAP1310/4</strain>
    </source>
</reference>